<keyword evidence="3" id="KW-1185">Reference proteome</keyword>
<dbReference type="STRING" id="1121449.SAMN02745704_02738"/>
<dbReference type="Proteomes" id="UP000190027">
    <property type="component" value="Unassembled WGS sequence"/>
</dbReference>
<dbReference type="Gene3D" id="3.60.21.10">
    <property type="match status" value="1"/>
</dbReference>
<dbReference type="InterPro" id="IPR004843">
    <property type="entry name" value="Calcineurin-like_PHP"/>
</dbReference>
<reference evidence="2 3" key="1">
    <citation type="submission" date="2017-02" db="EMBL/GenBank/DDBJ databases">
        <authorList>
            <person name="Peterson S.W."/>
        </authorList>
    </citation>
    <scope>NUCLEOTIDE SEQUENCE [LARGE SCALE GENOMIC DNA]</scope>
    <source>
        <strain evidence="2 3">DSM 16080</strain>
    </source>
</reference>
<dbReference type="Pfam" id="PF00149">
    <property type="entry name" value="Metallophos"/>
    <property type="match status" value="1"/>
</dbReference>
<evidence type="ECO:0000313" key="2">
    <source>
        <dbReference type="EMBL" id="SKA96497.1"/>
    </source>
</evidence>
<sequence>MHWIAFGDVHEDTAMVSRIPDLEQAEGVIISGDLTNRGGQAEAGTVLEAIAARSARILAQVGNMDTRAVNDLLEKRGENLHLHVVDLFPALQGRRIGAFGVGFSTPTPFGTPGEVSDEQIDTWIRQTHAKARDFDELVVVVHTPPANTRTDRVSGGAHVGSDSVRAFLEETRPALCITGHIHESVAEDAIGPTKIINPGMLAQGGYVRIEPGDLGVTGTLLQA</sequence>
<protein>
    <submittedName>
        <fullName evidence="2">Predicted phosphoesterase</fullName>
    </submittedName>
</protein>
<dbReference type="EMBL" id="FUYC01000026">
    <property type="protein sequence ID" value="SKA96497.1"/>
    <property type="molecule type" value="Genomic_DNA"/>
</dbReference>
<organism evidence="2 3">
    <name type="scientific">Paucidesulfovibrio gracilis DSM 16080</name>
    <dbReference type="NCBI Taxonomy" id="1121449"/>
    <lineage>
        <taxon>Bacteria</taxon>
        <taxon>Pseudomonadati</taxon>
        <taxon>Thermodesulfobacteriota</taxon>
        <taxon>Desulfovibrionia</taxon>
        <taxon>Desulfovibrionales</taxon>
        <taxon>Desulfovibrionaceae</taxon>
        <taxon>Paucidesulfovibrio</taxon>
    </lineage>
</organism>
<proteinExistence type="predicted"/>
<dbReference type="GO" id="GO:0016787">
    <property type="term" value="F:hydrolase activity"/>
    <property type="evidence" value="ECO:0007669"/>
    <property type="project" value="InterPro"/>
</dbReference>
<dbReference type="InterPro" id="IPR029052">
    <property type="entry name" value="Metallo-depent_PP-like"/>
</dbReference>
<evidence type="ECO:0000313" key="3">
    <source>
        <dbReference type="Proteomes" id="UP000190027"/>
    </source>
</evidence>
<accession>A0A1T4Y3V0</accession>
<dbReference type="OrthoDB" id="332939at2"/>
<dbReference type="SUPFAM" id="SSF56300">
    <property type="entry name" value="Metallo-dependent phosphatases"/>
    <property type="match status" value="1"/>
</dbReference>
<feature type="domain" description="Calcineurin-like phosphoesterase" evidence="1">
    <location>
        <begin position="5"/>
        <end position="183"/>
    </location>
</feature>
<evidence type="ECO:0000259" key="1">
    <source>
        <dbReference type="Pfam" id="PF00149"/>
    </source>
</evidence>
<dbReference type="AlphaFoldDB" id="A0A1T4Y3V0"/>
<name>A0A1T4Y3V0_9BACT</name>
<dbReference type="PANTHER" id="PTHR37523">
    <property type="entry name" value="METALLOPHOSPHOESTERASE"/>
    <property type="match status" value="1"/>
</dbReference>
<gene>
    <name evidence="2" type="ORF">SAMN02745704_02738</name>
</gene>
<dbReference type="RefSeq" id="WP_078718280.1">
    <property type="nucleotide sequence ID" value="NZ_FUYC01000026.1"/>
</dbReference>
<dbReference type="PANTHER" id="PTHR37523:SF1">
    <property type="entry name" value="CALCINEURIN-LIKE PHOSPHOESTERASE DOMAIN-CONTAINING PROTEIN"/>
    <property type="match status" value="1"/>
</dbReference>